<feature type="domain" description="HTH tetR-type" evidence="6">
    <location>
        <begin position="14"/>
        <end position="74"/>
    </location>
</feature>
<keyword evidence="4" id="KW-0804">Transcription</keyword>
<keyword evidence="1" id="KW-0678">Repressor</keyword>
<evidence type="ECO:0000259" key="6">
    <source>
        <dbReference type="PROSITE" id="PS50977"/>
    </source>
</evidence>
<dbReference type="SUPFAM" id="SSF46689">
    <property type="entry name" value="Homeodomain-like"/>
    <property type="match status" value="1"/>
</dbReference>
<sequence length="220" mass="25164">MRTRTKPTAGQGAGEARERILVTAELLFARQGVDKTSTRDITTEAGVNVASVNYYFRSKEALAEEIFMRLAQRVTVLRLADLSRVMDASRQSKTPLRLEDLVDCFIRPYFEPGVHGALLARFILQHRLDPSEMTHRVFEQYLNPFAMEFIDALCMTDKRISRVDWLWRYTLLTGTVMLAMTDVGPKNRMFVLSNGQADASRADELKRHLSEYLCRALRNG</sequence>
<dbReference type="PROSITE" id="PS01081">
    <property type="entry name" value="HTH_TETR_1"/>
    <property type="match status" value="1"/>
</dbReference>
<proteinExistence type="predicted"/>
<dbReference type="InterPro" id="IPR041586">
    <property type="entry name" value="PsrA_TetR_C"/>
</dbReference>
<evidence type="ECO:0000313" key="8">
    <source>
        <dbReference type="Proteomes" id="UP001365846"/>
    </source>
</evidence>
<accession>A0ABU8VRF8</accession>
<dbReference type="InterPro" id="IPR001647">
    <property type="entry name" value="HTH_TetR"/>
</dbReference>
<keyword evidence="8" id="KW-1185">Reference proteome</keyword>
<keyword evidence="2" id="KW-0805">Transcription regulation</keyword>
<evidence type="ECO:0000256" key="5">
    <source>
        <dbReference type="PROSITE-ProRule" id="PRU00335"/>
    </source>
</evidence>
<dbReference type="PANTHER" id="PTHR30055">
    <property type="entry name" value="HTH-TYPE TRANSCRIPTIONAL REGULATOR RUTR"/>
    <property type="match status" value="1"/>
</dbReference>
<evidence type="ECO:0000256" key="1">
    <source>
        <dbReference type="ARBA" id="ARBA00022491"/>
    </source>
</evidence>
<keyword evidence="3 5" id="KW-0238">DNA-binding</keyword>
<dbReference type="PANTHER" id="PTHR30055:SF235">
    <property type="entry name" value="TRANSCRIPTIONAL REGULATORY PROTEIN"/>
    <property type="match status" value="1"/>
</dbReference>
<dbReference type="Pfam" id="PF00440">
    <property type="entry name" value="TetR_N"/>
    <property type="match status" value="1"/>
</dbReference>
<organism evidence="7 8">
    <name type="scientific">Variovorax ureilyticus</name>
    <dbReference type="NCBI Taxonomy" id="1836198"/>
    <lineage>
        <taxon>Bacteria</taxon>
        <taxon>Pseudomonadati</taxon>
        <taxon>Pseudomonadota</taxon>
        <taxon>Betaproteobacteria</taxon>
        <taxon>Burkholderiales</taxon>
        <taxon>Comamonadaceae</taxon>
        <taxon>Variovorax</taxon>
    </lineage>
</organism>
<dbReference type="InterPro" id="IPR050109">
    <property type="entry name" value="HTH-type_TetR-like_transc_reg"/>
</dbReference>
<dbReference type="Gene3D" id="1.10.357.10">
    <property type="entry name" value="Tetracycline Repressor, domain 2"/>
    <property type="match status" value="1"/>
</dbReference>
<dbReference type="InterPro" id="IPR036271">
    <property type="entry name" value="Tet_transcr_reg_TetR-rel_C_sf"/>
</dbReference>
<evidence type="ECO:0000256" key="2">
    <source>
        <dbReference type="ARBA" id="ARBA00023015"/>
    </source>
</evidence>
<dbReference type="InterPro" id="IPR009057">
    <property type="entry name" value="Homeodomain-like_sf"/>
</dbReference>
<evidence type="ECO:0000313" key="7">
    <source>
        <dbReference type="EMBL" id="MEJ8816246.1"/>
    </source>
</evidence>
<protein>
    <submittedName>
        <fullName evidence="7">TetR/AcrR family transcriptional regulator</fullName>
    </submittedName>
</protein>
<name>A0ABU8VRF8_9BURK</name>
<dbReference type="PRINTS" id="PR00455">
    <property type="entry name" value="HTHTETR"/>
</dbReference>
<dbReference type="Proteomes" id="UP001365846">
    <property type="component" value="Unassembled WGS sequence"/>
</dbReference>
<gene>
    <name evidence="7" type="ORF">WKW77_34740</name>
</gene>
<dbReference type="Pfam" id="PF17939">
    <property type="entry name" value="TetR_C_30"/>
    <property type="match status" value="1"/>
</dbReference>
<dbReference type="PROSITE" id="PS50977">
    <property type="entry name" value="HTH_TETR_2"/>
    <property type="match status" value="1"/>
</dbReference>
<comment type="caution">
    <text evidence="7">The sequence shown here is derived from an EMBL/GenBank/DDBJ whole genome shotgun (WGS) entry which is preliminary data.</text>
</comment>
<dbReference type="SUPFAM" id="SSF48498">
    <property type="entry name" value="Tetracyclin repressor-like, C-terminal domain"/>
    <property type="match status" value="1"/>
</dbReference>
<reference evidence="7 8" key="1">
    <citation type="submission" date="2024-03" db="EMBL/GenBank/DDBJ databases">
        <title>Novel species of the genus Variovorax.</title>
        <authorList>
            <person name="Liu Q."/>
            <person name="Xin Y.-H."/>
        </authorList>
    </citation>
    <scope>NUCLEOTIDE SEQUENCE [LARGE SCALE GENOMIC DNA]</scope>
    <source>
        <strain evidence="7 8">KACC 18899</strain>
    </source>
</reference>
<dbReference type="EMBL" id="JBBKZU010000039">
    <property type="protein sequence ID" value="MEJ8816246.1"/>
    <property type="molecule type" value="Genomic_DNA"/>
</dbReference>
<dbReference type="InterPro" id="IPR023772">
    <property type="entry name" value="DNA-bd_HTH_TetR-type_CS"/>
</dbReference>
<evidence type="ECO:0000256" key="4">
    <source>
        <dbReference type="ARBA" id="ARBA00023163"/>
    </source>
</evidence>
<feature type="DNA-binding region" description="H-T-H motif" evidence="5">
    <location>
        <begin position="37"/>
        <end position="56"/>
    </location>
</feature>
<dbReference type="RefSeq" id="WP_340361436.1">
    <property type="nucleotide sequence ID" value="NZ_JBBKZU010000039.1"/>
</dbReference>
<evidence type="ECO:0000256" key="3">
    <source>
        <dbReference type="ARBA" id="ARBA00023125"/>
    </source>
</evidence>